<feature type="transmembrane region" description="Helical" evidence="1">
    <location>
        <begin position="62"/>
        <end position="83"/>
    </location>
</feature>
<keyword evidence="1" id="KW-0472">Membrane</keyword>
<name>A0A1H7GVZ2_9GAMM</name>
<dbReference type="RefSeq" id="WP_085282684.1">
    <property type="nucleotide sequence ID" value="NZ_FOBI01000001.1"/>
</dbReference>
<dbReference type="AlphaFoldDB" id="A0A1H7GVZ2"/>
<evidence type="ECO:0000256" key="1">
    <source>
        <dbReference type="SAM" id="Phobius"/>
    </source>
</evidence>
<protein>
    <submittedName>
        <fullName evidence="3">Nucleoside recognition GATE domain-containing membrane protein YjiH</fullName>
    </submittedName>
</protein>
<feature type="transmembrane region" description="Helical" evidence="1">
    <location>
        <begin position="245"/>
        <end position="264"/>
    </location>
</feature>
<feature type="transmembrane region" description="Helical" evidence="1">
    <location>
        <begin position="435"/>
        <end position="456"/>
    </location>
</feature>
<dbReference type="Proteomes" id="UP000199297">
    <property type="component" value="Unassembled WGS sequence"/>
</dbReference>
<keyword evidence="4" id="KW-1185">Reference proteome</keyword>
<feature type="transmembrane region" description="Helical" evidence="1">
    <location>
        <begin position="351"/>
        <end position="368"/>
    </location>
</feature>
<feature type="transmembrane region" description="Helical" evidence="1">
    <location>
        <begin position="134"/>
        <end position="158"/>
    </location>
</feature>
<feature type="transmembrane region" description="Helical" evidence="1">
    <location>
        <begin position="324"/>
        <end position="345"/>
    </location>
</feature>
<keyword evidence="1" id="KW-0812">Transmembrane</keyword>
<evidence type="ECO:0000313" key="4">
    <source>
        <dbReference type="Proteomes" id="UP000199297"/>
    </source>
</evidence>
<reference evidence="4" key="1">
    <citation type="submission" date="2016-10" db="EMBL/GenBank/DDBJ databases">
        <authorList>
            <person name="Varghese N."/>
            <person name="Submissions S."/>
        </authorList>
    </citation>
    <scope>NUCLEOTIDE SEQUENCE [LARGE SCALE GENOMIC DNA]</scope>
    <source>
        <strain evidence="4">CGMCC 1.9127</strain>
    </source>
</reference>
<keyword evidence="1" id="KW-1133">Transmembrane helix</keyword>
<feature type="domain" description="Nucleoside transporter/FeoB GTPase Gate" evidence="2">
    <location>
        <begin position="144"/>
        <end position="242"/>
    </location>
</feature>
<feature type="transmembrane region" description="Helical" evidence="1">
    <location>
        <begin position="220"/>
        <end position="239"/>
    </location>
</feature>
<evidence type="ECO:0000313" key="3">
    <source>
        <dbReference type="EMBL" id="SEK42214.1"/>
    </source>
</evidence>
<feature type="transmembrane region" description="Helical" evidence="1">
    <location>
        <begin position="401"/>
        <end position="423"/>
    </location>
</feature>
<gene>
    <name evidence="3" type="ORF">SAMN05216262_101321</name>
</gene>
<sequence length="457" mass="49679">MSQTKVKCPNENKVTLASLAAFIIPSLLGVLLFLVPVNYDGKMTVILGILADSLKSILADNIGYFTTFIFVTSALFSLIYSLLPLHWAEKTPYLQQLFKTTPIWLILRVLGGVVSTFTLLQIGPEWVISQDTGVTAFIDVAGIIFCLIGIGCLLLPLLTDYGFLEFVGVLFRKGFQKIFGLPGRSTIDVLASWVGSSSIASLLTIKQYETGFYTMRESSVIVTNFSVVSVPFVVLTANVAGISEYVFLLYGAMITICVLCAIITPKLPPLSNLPDEYYPPVGKQIHEAVQDDGSTYKWALDQALKRADSSPGPKRMLKNGSLSMVDLFFTMMPAAMTIEFLALSVYHHTSIFHVIATPVVPILELLGIPMAYEAAPGVLVGLLDQFVPAIIAGGIDNPLTSFVLAGLSVTQLIFFAEIGILILRSKIPLNVSKLVAIFCIRTCISLPILALIGHIFI</sequence>
<feature type="transmembrane region" description="Helical" evidence="1">
    <location>
        <begin position="103"/>
        <end position="122"/>
    </location>
</feature>
<dbReference type="Pfam" id="PF07670">
    <property type="entry name" value="Gate"/>
    <property type="match status" value="1"/>
</dbReference>
<organism evidence="3 4">
    <name type="scientific">Colwellia chukchiensis</name>
    <dbReference type="NCBI Taxonomy" id="641665"/>
    <lineage>
        <taxon>Bacteria</taxon>
        <taxon>Pseudomonadati</taxon>
        <taxon>Pseudomonadota</taxon>
        <taxon>Gammaproteobacteria</taxon>
        <taxon>Alteromonadales</taxon>
        <taxon>Colwelliaceae</taxon>
        <taxon>Colwellia</taxon>
    </lineage>
</organism>
<accession>A0A1H7GVZ2</accession>
<evidence type="ECO:0000259" key="2">
    <source>
        <dbReference type="Pfam" id="PF07670"/>
    </source>
</evidence>
<proteinExistence type="predicted"/>
<feature type="transmembrane region" description="Helical" evidence="1">
    <location>
        <begin position="20"/>
        <end position="41"/>
    </location>
</feature>
<dbReference type="InterPro" id="IPR011642">
    <property type="entry name" value="Gate_dom"/>
</dbReference>
<dbReference type="EMBL" id="FOBI01000001">
    <property type="protein sequence ID" value="SEK42214.1"/>
    <property type="molecule type" value="Genomic_DNA"/>
</dbReference>
<dbReference type="STRING" id="641665.GCA_002104455_00384"/>